<keyword evidence="4 11" id="KW-0963">Cytoplasm</keyword>
<evidence type="ECO:0000256" key="5">
    <source>
        <dbReference type="ARBA" id="ARBA00022618"/>
    </source>
</evidence>
<comment type="subunit">
    <text evidence="11">Forms a cyclic heterotetrameric complex composed of two molecules of XerC and two molecules of XerD.</text>
</comment>
<dbReference type="Proteomes" id="UP000805841">
    <property type="component" value="Unassembled WGS sequence"/>
</dbReference>
<accession>A0ABR7Z332</accession>
<proteinExistence type="inferred from homology"/>
<keyword evidence="15" id="KW-1185">Reference proteome</keyword>
<evidence type="ECO:0000256" key="6">
    <source>
        <dbReference type="ARBA" id="ARBA00022829"/>
    </source>
</evidence>
<name>A0ABR7Z332_9PSED</name>
<dbReference type="PROSITE" id="PS51900">
    <property type="entry name" value="CB"/>
    <property type="match status" value="1"/>
</dbReference>
<dbReference type="InterPro" id="IPR013762">
    <property type="entry name" value="Integrase-like_cat_sf"/>
</dbReference>
<dbReference type="Gene3D" id="1.10.443.10">
    <property type="entry name" value="Intergrase catalytic core"/>
    <property type="match status" value="1"/>
</dbReference>
<organism evidence="14 15">
    <name type="scientific">Pseudomonas typographi</name>
    <dbReference type="NCBI Taxonomy" id="2715964"/>
    <lineage>
        <taxon>Bacteria</taxon>
        <taxon>Pseudomonadati</taxon>
        <taxon>Pseudomonadota</taxon>
        <taxon>Gammaproteobacteria</taxon>
        <taxon>Pseudomonadales</taxon>
        <taxon>Pseudomonadaceae</taxon>
        <taxon>Pseudomonas</taxon>
    </lineage>
</organism>
<dbReference type="EMBL" id="JAAOCA010000017">
    <property type="protein sequence ID" value="MBD1599906.1"/>
    <property type="molecule type" value="Genomic_DNA"/>
</dbReference>
<dbReference type="SUPFAM" id="SSF56349">
    <property type="entry name" value="DNA breaking-rejoining enzymes"/>
    <property type="match status" value="1"/>
</dbReference>
<dbReference type="PANTHER" id="PTHR30349:SF81">
    <property type="entry name" value="TYROSINE RECOMBINASE XERC"/>
    <property type="match status" value="1"/>
</dbReference>
<comment type="caution">
    <text evidence="14">The sequence shown here is derived from an EMBL/GenBank/DDBJ whole genome shotgun (WGS) entry which is preliminary data.</text>
</comment>
<evidence type="ECO:0000256" key="7">
    <source>
        <dbReference type="ARBA" id="ARBA00022908"/>
    </source>
</evidence>
<evidence type="ECO:0000256" key="10">
    <source>
        <dbReference type="ARBA" id="ARBA00023306"/>
    </source>
</evidence>
<evidence type="ECO:0000256" key="2">
    <source>
        <dbReference type="ARBA" id="ARBA00006657"/>
    </source>
</evidence>
<evidence type="ECO:0000256" key="11">
    <source>
        <dbReference type="HAMAP-Rule" id="MF_01808"/>
    </source>
</evidence>
<dbReference type="HAMAP" id="MF_01808">
    <property type="entry name" value="Recomb_XerC_XerD"/>
    <property type="match status" value="1"/>
</dbReference>
<comment type="similarity">
    <text evidence="2 11">Belongs to the 'phage' integrase family. XerC subfamily.</text>
</comment>
<dbReference type="InterPro" id="IPR050090">
    <property type="entry name" value="Tyrosine_recombinase_XerCD"/>
</dbReference>
<evidence type="ECO:0000256" key="4">
    <source>
        <dbReference type="ARBA" id="ARBA00022490"/>
    </source>
</evidence>
<dbReference type="Pfam" id="PF00589">
    <property type="entry name" value="Phage_integrase"/>
    <property type="match status" value="1"/>
</dbReference>
<reference evidence="14 15" key="1">
    <citation type="journal article" date="2020" name="Insects">
        <title>Bacteria Belonging to Pseudomonas typographi sp. nov. from the Bark Beetle Ips typographus Have Genomic Potential to Aid in the Host Ecology.</title>
        <authorList>
            <person name="Peral-Aranega E."/>
            <person name="Saati-Santamaria Z."/>
            <person name="Kolarik M."/>
            <person name="Rivas R."/>
            <person name="Garcia-Fraile P."/>
        </authorList>
    </citation>
    <scope>NUCLEOTIDE SEQUENCE [LARGE SCALE GENOMIC DNA]</scope>
    <source>
        <strain evidence="14 15">CA3A</strain>
    </source>
</reference>
<dbReference type="InterPro" id="IPR023009">
    <property type="entry name" value="Tyrosine_recombinase_XerC/XerD"/>
</dbReference>
<evidence type="ECO:0000259" key="13">
    <source>
        <dbReference type="PROSITE" id="PS51900"/>
    </source>
</evidence>
<comment type="function">
    <text evidence="11">Site-specific tyrosine recombinase, which acts by catalyzing the cutting and rejoining of the recombining DNA molecules. The XerC-XerD complex is essential to convert dimers of the bacterial chromosome into monomers to permit their segregation at cell division. It also contributes to the segregational stability of plasmids.</text>
</comment>
<dbReference type="PANTHER" id="PTHR30349">
    <property type="entry name" value="PHAGE INTEGRASE-RELATED"/>
    <property type="match status" value="1"/>
</dbReference>
<dbReference type="RefSeq" id="WP_190421759.1">
    <property type="nucleotide sequence ID" value="NZ_JAAOCA010000017.1"/>
</dbReference>
<feature type="active site" description="O-(3'-phospho-DNA)-tyrosine intermediate" evidence="11">
    <location>
        <position position="272"/>
    </location>
</feature>
<dbReference type="InterPro" id="IPR010998">
    <property type="entry name" value="Integrase_recombinase_N"/>
</dbReference>
<feature type="active site" evidence="11">
    <location>
        <position position="146"/>
    </location>
</feature>
<evidence type="ECO:0000259" key="12">
    <source>
        <dbReference type="PROSITE" id="PS51898"/>
    </source>
</evidence>
<keyword evidence="7 11" id="KW-0229">DNA integration</keyword>
<sequence>MQAWLNAYCAYLRSERQASAHTEAAYRRDLGKLIAQCEHAKIEHWEQLTTAQLRRIIARLHQQGQAPRSLARLLSSIRGLYRWANREGLCPHNPAVGLSAPKGERKLPRVLDADRAQQLLDGAVENDFLARRNQAILELFYSCGMRLSELCGLDLDGLDLAAGLVQVVGKGNKHRVLPVGRKAREALQAWLQLRGAASPADRALFVSQRGRRLGVRGVQFVVGKAGAQALGQHLHPHMLRHSFASHLLESSQDLRAVQELLGHADISTTQIYTHLDFQHLATVYDQAHPRARRNKEREG</sequence>
<evidence type="ECO:0000313" key="14">
    <source>
        <dbReference type="EMBL" id="MBD1599906.1"/>
    </source>
</evidence>
<dbReference type="NCBIfam" id="NF001399">
    <property type="entry name" value="PRK00283.1"/>
    <property type="match status" value="1"/>
</dbReference>
<dbReference type="InterPro" id="IPR004107">
    <property type="entry name" value="Integrase_SAM-like_N"/>
</dbReference>
<comment type="subcellular location">
    <subcellularLocation>
        <location evidence="1 11">Cytoplasm</location>
    </subcellularLocation>
</comment>
<feature type="active site" evidence="11">
    <location>
        <position position="263"/>
    </location>
</feature>
<dbReference type="CDD" id="cd00798">
    <property type="entry name" value="INT_XerDC_C"/>
    <property type="match status" value="1"/>
</dbReference>
<keyword evidence="9 11" id="KW-0233">DNA recombination</keyword>
<protein>
    <recommendedName>
        <fullName evidence="3 11">Tyrosine recombinase XerC</fullName>
    </recommendedName>
</protein>
<evidence type="ECO:0000256" key="3">
    <source>
        <dbReference type="ARBA" id="ARBA00015804"/>
    </source>
</evidence>
<feature type="active site" evidence="11">
    <location>
        <position position="240"/>
    </location>
</feature>
<dbReference type="Pfam" id="PF02899">
    <property type="entry name" value="Phage_int_SAM_1"/>
    <property type="match status" value="1"/>
</dbReference>
<feature type="domain" description="Core-binding (CB)" evidence="13">
    <location>
        <begin position="1"/>
        <end position="85"/>
    </location>
</feature>
<gene>
    <name evidence="11 14" type="primary">xerC</name>
    <name evidence="14" type="ORF">HAQ05_14510</name>
</gene>
<feature type="active site" evidence="11">
    <location>
        <position position="237"/>
    </location>
</feature>
<dbReference type="InterPro" id="IPR011931">
    <property type="entry name" value="Recomb_XerC"/>
</dbReference>
<evidence type="ECO:0000256" key="8">
    <source>
        <dbReference type="ARBA" id="ARBA00023125"/>
    </source>
</evidence>
<dbReference type="InterPro" id="IPR011010">
    <property type="entry name" value="DNA_brk_join_enz"/>
</dbReference>
<dbReference type="InterPro" id="IPR044068">
    <property type="entry name" value="CB"/>
</dbReference>
<dbReference type="NCBIfam" id="TIGR02224">
    <property type="entry name" value="recomb_XerC"/>
    <property type="match status" value="1"/>
</dbReference>
<dbReference type="PROSITE" id="PS51898">
    <property type="entry name" value="TYR_RECOMBINASE"/>
    <property type="match status" value="1"/>
</dbReference>
<keyword evidence="10 11" id="KW-0131">Cell cycle</keyword>
<keyword evidence="6 11" id="KW-0159">Chromosome partition</keyword>
<evidence type="ECO:0000256" key="1">
    <source>
        <dbReference type="ARBA" id="ARBA00004496"/>
    </source>
</evidence>
<evidence type="ECO:0000256" key="9">
    <source>
        <dbReference type="ARBA" id="ARBA00023172"/>
    </source>
</evidence>
<dbReference type="Gene3D" id="1.10.150.130">
    <property type="match status" value="1"/>
</dbReference>
<dbReference type="InterPro" id="IPR002104">
    <property type="entry name" value="Integrase_catalytic"/>
</dbReference>
<feature type="active site" evidence="11">
    <location>
        <position position="170"/>
    </location>
</feature>
<keyword evidence="5 11" id="KW-0132">Cell division</keyword>
<feature type="domain" description="Tyr recombinase" evidence="12">
    <location>
        <begin position="106"/>
        <end position="285"/>
    </location>
</feature>
<evidence type="ECO:0000313" key="15">
    <source>
        <dbReference type="Proteomes" id="UP000805841"/>
    </source>
</evidence>
<keyword evidence="8 11" id="KW-0238">DNA-binding</keyword>